<dbReference type="EMBL" id="JAGPNK010000001">
    <property type="protein sequence ID" value="KAH7328560.1"/>
    <property type="molecule type" value="Genomic_DNA"/>
</dbReference>
<feature type="signal peptide" evidence="1">
    <location>
        <begin position="1"/>
        <end position="22"/>
    </location>
</feature>
<feature type="chain" id="PRO_5035421796" description="Secreted protein" evidence="1">
    <location>
        <begin position="23"/>
        <end position="164"/>
    </location>
</feature>
<sequence length="164" mass="18019">MRTPSSILLACLPACLLDGAFVVLIRVSKQALGYLCLQVMPLGTRGEMGRSVALKVRCFGHGHPPVRHSSIPADLRPWATQVPAGYKEYRLAQLVGLFSGHRIVRDTHHDPSSSSQTCDRNKNQGRRRCRLWALHNSAQNQAHKYTTLVQGPSRQLGSRGEAGG</sequence>
<evidence type="ECO:0000256" key="1">
    <source>
        <dbReference type="SAM" id="SignalP"/>
    </source>
</evidence>
<dbReference type="Proteomes" id="UP000813444">
    <property type="component" value="Unassembled WGS sequence"/>
</dbReference>
<gene>
    <name evidence="2" type="ORF">B0I35DRAFT_417733</name>
</gene>
<evidence type="ECO:0008006" key="4">
    <source>
        <dbReference type="Google" id="ProtNLM"/>
    </source>
</evidence>
<keyword evidence="1" id="KW-0732">Signal</keyword>
<dbReference type="AlphaFoldDB" id="A0A8K0WWU9"/>
<reference evidence="2" key="1">
    <citation type="journal article" date="2021" name="Nat. Commun.">
        <title>Genetic determinants of endophytism in the Arabidopsis root mycobiome.</title>
        <authorList>
            <person name="Mesny F."/>
            <person name="Miyauchi S."/>
            <person name="Thiergart T."/>
            <person name="Pickel B."/>
            <person name="Atanasova L."/>
            <person name="Karlsson M."/>
            <person name="Huettel B."/>
            <person name="Barry K.W."/>
            <person name="Haridas S."/>
            <person name="Chen C."/>
            <person name="Bauer D."/>
            <person name="Andreopoulos W."/>
            <person name="Pangilinan J."/>
            <person name="LaButti K."/>
            <person name="Riley R."/>
            <person name="Lipzen A."/>
            <person name="Clum A."/>
            <person name="Drula E."/>
            <person name="Henrissat B."/>
            <person name="Kohler A."/>
            <person name="Grigoriev I.V."/>
            <person name="Martin F.M."/>
            <person name="Hacquard S."/>
        </authorList>
    </citation>
    <scope>NUCLEOTIDE SEQUENCE</scope>
    <source>
        <strain evidence="2">MPI-CAGE-CH-0235</strain>
    </source>
</reference>
<protein>
    <recommendedName>
        <fullName evidence="4">Secreted protein</fullName>
    </recommendedName>
</protein>
<name>A0A8K0WWU9_9HYPO</name>
<comment type="caution">
    <text evidence="2">The sequence shown here is derived from an EMBL/GenBank/DDBJ whole genome shotgun (WGS) entry which is preliminary data.</text>
</comment>
<proteinExistence type="predicted"/>
<keyword evidence="3" id="KW-1185">Reference proteome</keyword>
<accession>A0A8K0WWU9</accession>
<evidence type="ECO:0000313" key="3">
    <source>
        <dbReference type="Proteomes" id="UP000813444"/>
    </source>
</evidence>
<organism evidence="2 3">
    <name type="scientific">Stachybotrys elegans</name>
    <dbReference type="NCBI Taxonomy" id="80388"/>
    <lineage>
        <taxon>Eukaryota</taxon>
        <taxon>Fungi</taxon>
        <taxon>Dikarya</taxon>
        <taxon>Ascomycota</taxon>
        <taxon>Pezizomycotina</taxon>
        <taxon>Sordariomycetes</taxon>
        <taxon>Hypocreomycetidae</taxon>
        <taxon>Hypocreales</taxon>
        <taxon>Stachybotryaceae</taxon>
        <taxon>Stachybotrys</taxon>
    </lineage>
</organism>
<evidence type="ECO:0000313" key="2">
    <source>
        <dbReference type="EMBL" id="KAH7328560.1"/>
    </source>
</evidence>